<evidence type="ECO:0000256" key="1">
    <source>
        <dbReference type="PROSITE-ProRule" id="PRU00339"/>
    </source>
</evidence>
<feature type="region of interest" description="Disordered" evidence="2">
    <location>
        <begin position="792"/>
        <end position="822"/>
    </location>
</feature>
<reference evidence="3" key="1">
    <citation type="submission" date="2021-06" db="EMBL/GenBank/DDBJ databases">
        <authorList>
            <person name="Kallberg Y."/>
            <person name="Tangrot J."/>
            <person name="Rosling A."/>
        </authorList>
    </citation>
    <scope>NUCLEOTIDE SEQUENCE</scope>
    <source>
        <strain evidence="3">MT106</strain>
    </source>
</reference>
<feature type="region of interest" description="Disordered" evidence="2">
    <location>
        <begin position="837"/>
        <end position="909"/>
    </location>
</feature>
<feature type="compositionally biased region" description="Basic and acidic residues" evidence="2">
    <location>
        <begin position="858"/>
        <end position="869"/>
    </location>
</feature>
<dbReference type="PROSITE" id="PS50005">
    <property type="entry name" value="TPR"/>
    <property type="match status" value="1"/>
</dbReference>
<dbReference type="OrthoDB" id="2357150at2759"/>
<sequence>MSAVLPFKPVFKSRQEVTDFTSNLLRKGVTDQIIKENWLAIANLYFKVGDTAQAKTYLVELLTLKPYDSEANKAIATIYRLEGKYEKALEYYEKIYYSFGIQSCGYDAAEICLILAKKTKQDKQIKKYVRKALHFLKRNEKTLKKVDQRIIQLYTEAYTILVNHAEKQLETRGCLKYRVGKPIAPNIEWIEDSKNDLIVIQEKYKNPELDIILMRALLKKREFNTVRKHILKNRYHFSESWEWNTYIKNTFWEIYVTNWSDKYKEILRTQELFYSSYDNLVRIALESRHVKSWGFISPSHCETPQEYLYYEKIKEKWNLVHQEYQSKIHRHDAFFQLILANLGLLQSEKMNAFPKVQDSLHAAYTKLKDALRYRRNSFNDSPEKFNHFTYLMCQRLSEVSERLFSLLYCFDYRWLNMKSDAQSMLRPQSEYEDDVTQRFVLPRHSHLLKVLCKEYDKNSILEYEELRWVVKNSFQIDKVAHHSPYNLDSFLMVAAWYVENGQLRDWLRSLFSRLQEYSKVQKDFVQDQALSPLNKRDSDSRERFFDERTPTLMDIENFLIILLIQRHYYCVTKLEKLNAKILGQIMDIAHQRFWAPSETHRKFWHTLLRHYGKDEPDKVPYNVVEMSHEEFIQCLREIRGDINPKDYVYTKDKDGKSFLSLQRDLFGIMVHLFKDIHARHHKHRYIEGFIYADLYEKWDQRMHDNLKNSKKNRKRKLRFLILDDKISHPGYGQLNPDFDYEGADELSESFTSYFAEVAEKSQIWDTSIDNDEISELDQISYYGVSILPDTLEISVSPPTPENETNGGPSHYPRNESNIDNDKYPLRHIHKGKQNVKDTLPLFSDKSSNGQSLFSSSKDSYEHQQDETDFQHGYLNGNSSDYSSDNSETESSLSHEILSSQTESSLSLNNVPSDGDVSFLIEDQDQNLGDEWNISVIESSKDPIINDHNGKLDQQVPSSEENFLESDILDSEILEKDDDYEHDNNQELEHCDGQISSNISNEVSSKNLNDENLSKIKIVNGDTRESQDLESLNSNESIDLKLDGLPVNNGEKKAQIA</sequence>
<comment type="caution">
    <text evidence="3">The sequence shown here is derived from an EMBL/GenBank/DDBJ whole genome shotgun (WGS) entry which is preliminary data.</text>
</comment>
<dbReference type="AlphaFoldDB" id="A0A9N9FVM3"/>
<keyword evidence="1" id="KW-0802">TPR repeat</keyword>
<feature type="compositionally biased region" description="Polar residues" evidence="2">
    <location>
        <begin position="896"/>
        <end position="909"/>
    </location>
</feature>
<feature type="repeat" description="TPR" evidence="1">
    <location>
        <begin position="35"/>
        <end position="68"/>
    </location>
</feature>
<name>A0A9N9FVM3_9GLOM</name>
<feature type="compositionally biased region" description="Low complexity" evidence="2">
    <location>
        <begin position="872"/>
        <end position="893"/>
    </location>
</feature>
<feature type="compositionally biased region" description="Polar residues" evidence="2">
    <location>
        <begin position="844"/>
        <end position="857"/>
    </location>
</feature>
<dbReference type="Gene3D" id="1.25.40.10">
    <property type="entry name" value="Tetratricopeptide repeat domain"/>
    <property type="match status" value="1"/>
</dbReference>
<evidence type="ECO:0000313" key="4">
    <source>
        <dbReference type="Proteomes" id="UP000789831"/>
    </source>
</evidence>
<dbReference type="Proteomes" id="UP000789831">
    <property type="component" value="Unassembled WGS sequence"/>
</dbReference>
<dbReference type="InterPro" id="IPR019734">
    <property type="entry name" value="TPR_rpt"/>
</dbReference>
<proteinExistence type="predicted"/>
<accession>A0A9N9FVM3</accession>
<dbReference type="Pfam" id="PF13181">
    <property type="entry name" value="TPR_8"/>
    <property type="match status" value="1"/>
</dbReference>
<evidence type="ECO:0000313" key="3">
    <source>
        <dbReference type="EMBL" id="CAG8560681.1"/>
    </source>
</evidence>
<dbReference type="SUPFAM" id="SSF48452">
    <property type="entry name" value="TPR-like"/>
    <property type="match status" value="1"/>
</dbReference>
<organism evidence="3 4">
    <name type="scientific">Ambispora gerdemannii</name>
    <dbReference type="NCBI Taxonomy" id="144530"/>
    <lineage>
        <taxon>Eukaryota</taxon>
        <taxon>Fungi</taxon>
        <taxon>Fungi incertae sedis</taxon>
        <taxon>Mucoromycota</taxon>
        <taxon>Glomeromycotina</taxon>
        <taxon>Glomeromycetes</taxon>
        <taxon>Archaeosporales</taxon>
        <taxon>Ambisporaceae</taxon>
        <taxon>Ambispora</taxon>
    </lineage>
</organism>
<dbReference type="EMBL" id="CAJVPL010001237">
    <property type="protein sequence ID" value="CAG8560681.1"/>
    <property type="molecule type" value="Genomic_DNA"/>
</dbReference>
<gene>
    <name evidence="3" type="ORF">AGERDE_LOCUS7136</name>
</gene>
<protein>
    <submittedName>
        <fullName evidence="3">4159_t:CDS:1</fullName>
    </submittedName>
</protein>
<dbReference type="InterPro" id="IPR011990">
    <property type="entry name" value="TPR-like_helical_dom_sf"/>
</dbReference>
<keyword evidence="4" id="KW-1185">Reference proteome</keyword>
<evidence type="ECO:0000256" key="2">
    <source>
        <dbReference type="SAM" id="MobiDB-lite"/>
    </source>
</evidence>